<reference evidence="1" key="1">
    <citation type="journal article" date="2021" name="Proc. Natl. Acad. Sci. U.S.A.">
        <title>A Catalog of Tens of Thousands of Viruses from Human Metagenomes Reveals Hidden Associations with Chronic Diseases.</title>
        <authorList>
            <person name="Tisza M.J."/>
            <person name="Buck C.B."/>
        </authorList>
    </citation>
    <scope>NUCLEOTIDE SEQUENCE</scope>
    <source>
        <strain evidence="1">Ctshb19</strain>
    </source>
</reference>
<dbReference type="EMBL" id="BK016086">
    <property type="protein sequence ID" value="DAF93646.1"/>
    <property type="molecule type" value="Genomic_DNA"/>
</dbReference>
<name>A0A8S5UGZ7_9CAUD</name>
<organism evidence="1">
    <name type="scientific">Myoviridae sp. ctshb19</name>
    <dbReference type="NCBI Taxonomy" id="2825194"/>
    <lineage>
        <taxon>Viruses</taxon>
        <taxon>Duplodnaviria</taxon>
        <taxon>Heunggongvirae</taxon>
        <taxon>Uroviricota</taxon>
        <taxon>Caudoviricetes</taxon>
    </lineage>
</organism>
<proteinExistence type="predicted"/>
<protein>
    <submittedName>
        <fullName evidence="1">Uncharacterized protein</fullName>
    </submittedName>
</protein>
<accession>A0A8S5UGZ7</accession>
<evidence type="ECO:0000313" key="1">
    <source>
        <dbReference type="EMBL" id="DAF93646.1"/>
    </source>
</evidence>
<sequence>MDMITPDVAIKVVDRINSHFVYEGLPARLEHLVPLVQFHYCADEYGVEYCGFGIWNTACDDQYITEDAFERFLLARIAEIRKVIIHATIGIPNSVLDTMIDEAEEKL</sequence>